<evidence type="ECO:0000313" key="2">
    <source>
        <dbReference type="EMBL" id="CAD8047105.1"/>
    </source>
</evidence>
<keyword evidence="1" id="KW-0732">Signal</keyword>
<dbReference type="InterPro" id="IPR002895">
    <property type="entry name" value="Paramecium_SA"/>
</dbReference>
<feature type="signal peptide" evidence="1">
    <location>
        <begin position="1"/>
        <end position="16"/>
    </location>
</feature>
<gene>
    <name evidence="2" type="ORF">PSON_ATCC_30995.1.T0020226</name>
</gene>
<evidence type="ECO:0000313" key="3">
    <source>
        <dbReference type="Proteomes" id="UP000692954"/>
    </source>
</evidence>
<organism evidence="2 3">
    <name type="scientific">Paramecium sonneborni</name>
    <dbReference type="NCBI Taxonomy" id="65129"/>
    <lineage>
        <taxon>Eukaryota</taxon>
        <taxon>Sar</taxon>
        <taxon>Alveolata</taxon>
        <taxon>Ciliophora</taxon>
        <taxon>Intramacronucleata</taxon>
        <taxon>Oligohymenophorea</taxon>
        <taxon>Peniculida</taxon>
        <taxon>Parameciidae</taxon>
        <taxon>Paramecium</taxon>
    </lineage>
</organism>
<evidence type="ECO:0000256" key="1">
    <source>
        <dbReference type="SAM" id="SignalP"/>
    </source>
</evidence>
<comment type="caution">
    <text evidence="2">The sequence shown here is derived from an EMBL/GenBank/DDBJ whole genome shotgun (WGS) entry which is preliminary data.</text>
</comment>
<dbReference type="EMBL" id="CAJJDN010000002">
    <property type="protein sequence ID" value="CAD8047105.1"/>
    <property type="molecule type" value="Genomic_DNA"/>
</dbReference>
<dbReference type="OrthoDB" id="300631at2759"/>
<name>A0A8S1JY05_9CILI</name>
<accession>A0A8S1JY05</accession>
<proteinExistence type="predicted"/>
<evidence type="ECO:0008006" key="4">
    <source>
        <dbReference type="Google" id="ProtNLM"/>
    </source>
</evidence>
<feature type="chain" id="PRO_5035908177" description="Mini antigen" evidence="1">
    <location>
        <begin position="17"/>
        <end position="265"/>
    </location>
</feature>
<keyword evidence="3" id="KW-1185">Reference proteome</keyword>
<reference evidence="2" key="1">
    <citation type="submission" date="2021-01" db="EMBL/GenBank/DDBJ databases">
        <authorList>
            <consortium name="Genoscope - CEA"/>
            <person name="William W."/>
        </authorList>
    </citation>
    <scope>NUCLEOTIDE SEQUENCE</scope>
</reference>
<dbReference type="AlphaFoldDB" id="A0A8S1JY05"/>
<sequence length="265" mass="28981">MNKFILAIVLFSIAYAQLTFNANNKCACNQLSTQQDCVQSFPICIWDSKSSSCSTQTCSTITDQLSCASNLKCMFNGKSCVDFTLCNQITGVDQAECRAKSQNCPQSDGKNCASKELLKSCSAYTSQSSCDGVLSSNGFCYWTTGGVCSEISSCSQLSSNVCTNIGNACQWNNTINNCTQAGCGQFTNNYTCTKYLTQLNKEEFQLCQWNNSSCVNANDISSLNINTCYNQTLQTYRWVSSSNTCEICAGKLIYVLIMAVLMTMI</sequence>
<protein>
    <recommendedName>
        <fullName evidence="4">Mini antigen</fullName>
    </recommendedName>
</protein>
<dbReference type="Proteomes" id="UP000692954">
    <property type="component" value="Unassembled WGS sequence"/>
</dbReference>
<dbReference type="Pfam" id="PF01508">
    <property type="entry name" value="Paramecium_SA"/>
    <property type="match status" value="1"/>
</dbReference>